<protein>
    <submittedName>
        <fullName evidence="2">Uncharacterized protein</fullName>
    </submittedName>
</protein>
<evidence type="ECO:0000256" key="1">
    <source>
        <dbReference type="SAM" id="MobiDB-lite"/>
    </source>
</evidence>
<name>A0A6A4RZ65_SCOMX</name>
<evidence type="ECO:0000313" key="3">
    <source>
        <dbReference type="Proteomes" id="UP000438429"/>
    </source>
</evidence>
<organism evidence="2 3">
    <name type="scientific">Scophthalmus maximus</name>
    <name type="common">Turbot</name>
    <name type="synonym">Psetta maxima</name>
    <dbReference type="NCBI Taxonomy" id="52904"/>
    <lineage>
        <taxon>Eukaryota</taxon>
        <taxon>Metazoa</taxon>
        <taxon>Chordata</taxon>
        <taxon>Craniata</taxon>
        <taxon>Vertebrata</taxon>
        <taxon>Euteleostomi</taxon>
        <taxon>Actinopterygii</taxon>
        <taxon>Neopterygii</taxon>
        <taxon>Teleostei</taxon>
        <taxon>Neoteleostei</taxon>
        <taxon>Acanthomorphata</taxon>
        <taxon>Carangaria</taxon>
        <taxon>Pleuronectiformes</taxon>
        <taxon>Pleuronectoidei</taxon>
        <taxon>Scophthalmidae</taxon>
        <taxon>Scophthalmus</taxon>
    </lineage>
</organism>
<reference evidence="2 3" key="1">
    <citation type="submission" date="2019-06" db="EMBL/GenBank/DDBJ databases">
        <title>Draft genomes of female and male turbot (Scophthalmus maximus).</title>
        <authorList>
            <person name="Xu H."/>
            <person name="Xu X.-W."/>
            <person name="Shao C."/>
            <person name="Chen S."/>
        </authorList>
    </citation>
    <scope>NUCLEOTIDE SEQUENCE [LARGE SCALE GENOMIC DNA]</scope>
    <source>
        <strain evidence="2">Ysfricsl-2016a</strain>
        <tissue evidence="2">Blood</tissue>
    </source>
</reference>
<accession>A0A6A4RZ65</accession>
<gene>
    <name evidence="2" type="ORF">F2P81_020094</name>
</gene>
<feature type="region of interest" description="Disordered" evidence="1">
    <location>
        <begin position="1"/>
        <end position="30"/>
    </location>
</feature>
<proteinExistence type="predicted"/>
<dbReference type="AlphaFoldDB" id="A0A6A4RZ65"/>
<sequence>MNRRHDARGRSERLNVEGRSRSARSRGGARTLVTRSWRDANGLEAQSITFHPWAFRGSAHRERETSAHCCHLTFSTRNEQDKGFCFPD</sequence>
<comment type="caution">
    <text evidence="2">The sequence shown here is derived from an EMBL/GenBank/DDBJ whole genome shotgun (WGS) entry which is preliminary data.</text>
</comment>
<dbReference type="Proteomes" id="UP000438429">
    <property type="component" value="Unassembled WGS sequence"/>
</dbReference>
<evidence type="ECO:0000313" key="2">
    <source>
        <dbReference type="EMBL" id="KAF0027353.1"/>
    </source>
</evidence>
<dbReference type="EMBL" id="VEVO01000018">
    <property type="protein sequence ID" value="KAF0027353.1"/>
    <property type="molecule type" value="Genomic_DNA"/>
</dbReference>
<feature type="compositionally biased region" description="Basic and acidic residues" evidence="1">
    <location>
        <begin position="8"/>
        <end position="20"/>
    </location>
</feature>